<name>A0A370TP65_9HELO</name>
<evidence type="ECO:0000256" key="3">
    <source>
        <dbReference type="ARBA" id="ARBA00022989"/>
    </source>
</evidence>
<comment type="caution">
    <text evidence="8">The sequence shown here is derived from an EMBL/GenBank/DDBJ whole genome shotgun (WGS) entry which is preliminary data.</text>
</comment>
<dbReference type="PANTHER" id="PTHR12265:SF30">
    <property type="entry name" value="TRANSMEMBRANE PROTEIN 53"/>
    <property type="match status" value="1"/>
</dbReference>
<evidence type="ECO:0000256" key="2">
    <source>
        <dbReference type="ARBA" id="ARBA00022692"/>
    </source>
</evidence>
<gene>
    <name evidence="8" type="ORF">BP5553_04745</name>
</gene>
<dbReference type="OrthoDB" id="77878at2759"/>
<keyword evidence="4 7" id="KW-0472">Membrane</keyword>
<keyword evidence="9" id="KW-1185">Reference proteome</keyword>
<keyword evidence="2 7" id="KW-0812">Transmembrane</keyword>
<proteinExistence type="predicted"/>
<protein>
    <recommendedName>
        <fullName evidence="10">Indole-diterpene biosynthesis protein PaxU</fullName>
    </recommendedName>
</protein>
<evidence type="ECO:0000256" key="1">
    <source>
        <dbReference type="ARBA" id="ARBA00004126"/>
    </source>
</evidence>
<organism evidence="8 9">
    <name type="scientific">Venustampulla echinocandica</name>
    <dbReference type="NCBI Taxonomy" id="2656787"/>
    <lineage>
        <taxon>Eukaryota</taxon>
        <taxon>Fungi</taxon>
        <taxon>Dikarya</taxon>
        <taxon>Ascomycota</taxon>
        <taxon>Pezizomycotina</taxon>
        <taxon>Leotiomycetes</taxon>
        <taxon>Helotiales</taxon>
        <taxon>Pleuroascaceae</taxon>
        <taxon>Venustampulla</taxon>
    </lineage>
</organism>
<feature type="transmembrane region" description="Helical" evidence="7">
    <location>
        <begin position="185"/>
        <end position="205"/>
    </location>
</feature>
<dbReference type="PANTHER" id="PTHR12265">
    <property type="entry name" value="TRANSMEMBRANE PROTEIN 53"/>
    <property type="match status" value="1"/>
</dbReference>
<dbReference type="Pfam" id="PF05705">
    <property type="entry name" value="DUF829"/>
    <property type="match status" value="1"/>
</dbReference>
<keyword evidence="3 7" id="KW-1133">Transmembrane helix</keyword>
<dbReference type="InterPro" id="IPR008547">
    <property type="entry name" value="DUF829_TMEM53"/>
</dbReference>
<dbReference type="RefSeq" id="XP_031869968.1">
    <property type="nucleotide sequence ID" value="XM_032013368.1"/>
</dbReference>
<keyword evidence="5" id="KW-0539">Nucleus</keyword>
<dbReference type="EMBL" id="NPIC01000003">
    <property type="protein sequence ID" value="RDL37312.1"/>
    <property type="molecule type" value="Genomic_DNA"/>
</dbReference>
<evidence type="ECO:0000256" key="7">
    <source>
        <dbReference type="SAM" id="Phobius"/>
    </source>
</evidence>
<sequence>MASKIDSSDSSSEEVITSKPLSAFTKLSKVVRLYEPPTPSTATSIPADSPTTILLCSWMNAFPKHIEYYTKTYTRLYPNARIIQVTINTQQFLFQSETTRRREVQEAVTALLARPQAEERLLVHALSNGGARRVYNISGAYREATGKPLPLKAFIVDSAPGIPKFRRDIHALSLPAKKLRWYVRVPYLAVVVLVTTAVYITVNWMPKWVWAELVWRPMEALTNVNVLEKDCVQGFVYSKEDLAIDYRDVEAYAATAEKKGYRVVKKRVEGAEHVQMFRGKGGEEDYWGFIKGIWGMAVDVKKA</sequence>
<evidence type="ECO:0000313" key="9">
    <source>
        <dbReference type="Proteomes" id="UP000254866"/>
    </source>
</evidence>
<dbReference type="GeneID" id="43597594"/>
<evidence type="ECO:0008006" key="10">
    <source>
        <dbReference type="Google" id="ProtNLM"/>
    </source>
</evidence>
<evidence type="ECO:0000256" key="5">
    <source>
        <dbReference type="ARBA" id="ARBA00023242"/>
    </source>
</evidence>
<evidence type="ECO:0000256" key="6">
    <source>
        <dbReference type="ARBA" id="ARBA00037847"/>
    </source>
</evidence>
<dbReference type="AlphaFoldDB" id="A0A370TP65"/>
<comment type="subcellular location">
    <subcellularLocation>
        <location evidence="6">Endomembrane system</location>
        <topology evidence="6">Single-pass membrane protein</topology>
    </subcellularLocation>
    <subcellularLocation>
        <location evidence="1">Nucleus membrane</location>
    </subcellularLocation>
</comment>
<dbReference type="GO" id="GO:0031965">
    <property type="term" value="C:nuclear membrane"/>
    <property type="evidence" value="ECO:0007669"/>
    <property type="project" value="UniProtKB-SubCell"/>
</dbReference>
<evidence type="ECO:0000313" key="8">
    <source>
        <dbReference type="EMBL" id="RDL37312.1"/>
    </source>
</evidence>
<evidence type="ECO:0000256" key="4">
    <source>
        <dbReference type="ARBA" id="ARBA00023136"/>
    </source>
</evidence>
<accession>A0A370TP65</accession>
<dbReference type="Proteomes" id="UP000254866">
    <property type="component" value="Unassembled WGS sequence"/>
</dbReference>
<reference evidence="8 9" key="1">
    <citation type="journal article" date="2018" name="IMA Fungus">
        <title>IMA Genome-F 9: Draft genome sequence of Annulohypoxylon stygium, Aspergillus mulundensis, Berkeleyomyces basicola (syn. Thielaviopsis basicola), Ceratocystis smalleyi, two Cercospora beticola strains, Coleophoma cylindrospora, Fusarium fracticaudum, Phialophora cf. hyalina, and Morchella septimelata.</title>
        <authorList>
            <person name="Wingfield B.D."/>
            <person name="Bills G.F."/>
            <person name="Dong Y."/>
            <person name="Huang W."/>
            <person name="Nel W.J."/>
            <person name="Swalarsk-Parry B.S."/>
            <person name="Vaghefi N."/>
            <person name="Wilken P.M."/>
            <person name="An Z."/>
            <person name="de Beer Z.W."/>
            <person name="De Vos L."/>
            <person name="Chen L."/>
            <person name="Duong T.A."/>
            <person name="Gao Y."/>
            <person name="Hammerbacher A."/>
            <person name="Kikkert J.R."/>
            <person name="Li Y."/>
            <person name="Li H."/>
            <person name="Li K."/>
            <person name="Li Q."/>
            <person name="Liu X."/>
            <person name="Ma X."/>
            <person name="Naidoo K."/>
            <person name="Pethybridge S.J."/>
            <person name="Sun J."/>
            <person name="Steenkamp E.T."/>
            <person name="van der Nest M.A."/>
            <person name="van Wyk S."/>
            <person name="Wingfield M.J."/>
            <person name="Xiong C."/>
            <person name="Yue Q."/>
            <person name="Zhang X."/>
        </authorList>
    </citation>
    <scope>NUCLEOTIDE SEQUENCE [LARGE SCALE GENOMIC DNA]</scope>
    <source>
        <strain evidence="8 9">BP 5553</strain>
    </source>
</reference>